<dbReference type="PANTHER" id="PTHR43433">
    <property type="entry name" value="HYDROLASE, ALPHA/BETA FOLD FAMILY PROTEIN"/>
    <property type="match status" value="1"/>
</dbReference>
<proteinExistence type="predicted"/>
<dbReference type="InterPro" id="IPR050471">
    <property type="entry name" value="AB_hydrolase"/>
</dbReference>
<dbReference type="InterPro" id="IPR000073">
    <property type="entry name" value="AB_hydrolase_1"/>
</dbReference>
<dbReference type="STRING" id="561176.SAMN04488561_3224"/>
<dbReference type="PANTHER" id="PTHR43433:SF5">
    <property type="entry name" value="AB HYDROLASE-1 DOMAIN-CONTAINING PROTEIN"/>
    <property type="match status" value="1"/>
</dbReference>
<reference evidence="3" key="1">
    <citation type="submission" date="2016-10" db="EMBL/GenBank/DDBJ databases">
        <authorList>
            <person name="Varghese N."/>
            <person name="Submissions S."/>
        </authorList>
    </citation>
    <scope>NUCLEOTIDE SEQUENCE [LARGE SCALE GENOMIC DNA]</scope>
    <source>
        <strain evidence="3">DSM 45237</strain>
    </source>
</reference>
<organism evidence="2 3">
    <name type="scientific">Jiangella alba</name>
    <dbReference type="NCBI Taxonomy" id="561176"/>
    <lineage>
        <taxon>Bacteria</taxon>
        <taxon>Bacillati</taxon>
        <taxon>Actinomycetota</taxon>
        <taxon>Actinomycetes</taxon>
        <taxon>Jiangellales</taxon>
        <taxon>Jiangellaceae</taxon>
        <taxon>Jiangella</taxon>
    </lineage>
</organism>
<dbReference type="EMBL" id="FNUC01000003">
    <property type="protein sequence ID" value="SEE89546.1"/>
    <property type="molecule type" value="Genomic_DNA"/>
</dbReference>
<dbReference type="AlphaFoldDB" id="A0A1H5MJR0"/>
<dbReference type="Gene3D" id="3.40.50.1820">
    <property type="entry name" value="alpha/beta hydrolase"/>
    <property type="match status" value="1"/>
</dbReference>
<dbReference type="SUPFAM" id="SSF53474">
    <property type="entry name" value="alpha/beta-Hydrolases"/>
    <property type="match status" value="1"/>
</dbReference>
<gene>
    <name evidence="2" type="ORF">SAMN04488561_3224</name>
</gene>
<dbReference type="OrthoDB" id="495620at2"/>
<name>A0A1H5MJR0_9ACTN</name>
<dbReference type="PRINTS" id="PR00111">
    <property type="entry name" value="ABHYDROLASE"/>
</dbReference>
<sequence>MTQAAHASVNGIDLYYEILGADRPGPPLVMLHGGMLTFHLSFDALLPALTAERKVIGIELQGHGHTALGDRPFSIRQCAEDVIALLDQLGIDQADFLGYSLGGLVSADVAVVAPDRVGRLVVAASHFRATRSEAYYPEITELDLDSPRMPTEEESAAMVGAYEEAAPSTEDFFRSVGQVQPAVHDFEGWTDDELARLTMPVLIIVGDTDFVRLEHAVEMKQLVPDAQLAILPGTTHMRVIRPDLVLPMVTAFLRR</sequence>
<evidence type="ECO:0000259" key="1">
    <source>
        <dbReference type="Pfam" id="PF00561"/>
    </source>
</evidence>
<evidence type="ECO:0000313" key="2">
    <source>
        <dbReference type="EMBL" id="SEE89546.1"/>
    </source>
</evidence>
<evidence type="ECO:0000313" key="3">
    <source>
        <dbReference type="Proteomes" id="UP000181980"/>
    </source>
</evidence>
<protein>
    <submittedName>
        <fullName evidence="2">Pimeloyl-ACP methyl ester carboxylesterase</fullName>
    </submittedName>
</protein>
<dbReference type="GO" id="GO:0004806">
    <property type="term" value="F:triacylglycerol lipase activity"/>
    <property type="evidence" value="ECO:0007669"/>
    <property type="project" value="TreeGrafter"/>
</dbReference>
<accession>A0A1H5MJR0</accession>
<dbReference type="Proteomes" id="UP000181980">
    <property type="component" value="Unassembled WGS sequence"/>
</dbReference>
<feature type="domain" description="AB hydrolase-1" evidence="1">
    <location>
        <begin position="26"/>
        <end position="237"/>
    </location>
</feature>
<dbReference type="GO" id="GO:0046503">
    <property type="term" value="P:glycerolipid catabolic process"/>
    <property type="evidence" value="ECO:0007669"/>
    <property type="project" value="TreeGrafter"/>
</dbReference>
<dbReference type="Pfam" id="PF00561">
    <property type="entry name" value="Abhydrolase_1"/>
    <property type="match status" value="1"/>
</dbReference>
<keyword evidence="3" id="KW-1185">Reference proteome</keyword>
<dbReference type="InterPro" id="IPR029058">
    <property type="entry name" value="AB_hydrolase_fold"/>
</dbReference>